<dbReference type="Proteomes" id="UP000625711">
    <property type="component" value="Unassembled WGS sequence"/>
</dbReference>
<dbReference type="InterPro" id="IPR003409">
    <property type="entry name" value="MORN"/>
</dbReference>
<protein>
    <recommendedName>
        <fullName evidence="6">MORN repeat-containing protein 4</fullName>
    </recommendedName>
</protein>
<comment type="subcellular location">
    <subcellularLocation>
        <location evidence="1">Cell projection</location>
    </subcellularLocation>
</comment>
<dbReference type="PANTHER" id="PTHR46614">
    <property type="entry name" value="MORN REPEAT-CONTAINING PROTEIN 4"/>
    <property type="match status" value="1"/>
</dbReference>
<dbReference type="InterPro" id="IPR052315">
    <property type="entry name" value="MORN4"/>
</dbReference>
<dbReference type="OrthoDB" id="406044at2759"/>
<dbReference type="SMART" id="SM00698">
    <property type="entry name" value="MORN"/>
    <property type="match status" value="4"/>
</dbReference>
<dbReference type="AlphaFoldDB" id="A0A834IW90"/>
<name>A0A834IW90_RHYFE</name>
<evidence type="ECO:0000256" key="3">
    <source>
        <dbReference type="ARBA" id="ARBA00023273"/>
    </source>
</evidence>
<evidence type="ECO:0000313" key="4">
    <source>
        <dbReference type="EMBL" id="KAF7285010.1"/>
    </source>
</evidence>
<sequence>MNTISITIAANGGYRFTNGTTYVGSWSNGGKMHGEGHLLFPDGTRYDGYFQNGLFNGLGVLSFVDGSRYEGEFYQGWFHGYGMFWRSDCTRHEGEFRGGKVYGFGVTTYPDNTSGFPRNEGFFQECHLKRRQNCEEVIQKAQKLAFMARNKFVTKP</sequence>
<dbReference type="GO" id="GO:0042995">
    <property type="term" value="C:cell projection"/>
    <property type="evidence" value="ECO:0007669"/>
    <property type="project" value="UniProtKB-SubCell"/>
</dbReference>
<gene>
    <name evidence="4" type="ORF">GWI33_012326</name>
</gene>
<reference evidence="4" key="1">
    <citation type="submission" date="2020-08" db="EMBL/GenBank/DDBJ databases">
        <title>Genome sequencing and assembly of the red palm weevil Rhynchophorus ferrugineus.</title>
        <authorList>
            <person name="Dias G.B."/>
            <person name="Bergman C.M."/>
            <person name="Manee M."/>
        </authorList>
    </citation>
    <scope>NUCLEOTIDE SEQUENCE</scope>
    <source>
        <strain evidence="4">AA-2017</strain>
        <tissue evidence="4">Whole larva</tissue>
    </source>
</reference>
<evidence type="ECO:0000256" key="2">
    <source>
        <dbReference type="ARBA" id="ARBA00022737"/>
    </source>
</evidence>
<dbReference type="SUPFAM" id="SSF82185">
    <property type="entry name" value="Histone H3 K4-specific methyltransferase SET7/9 N-terminal domain"/>
    <property type="match status" value="1"/>
</dbReference>
<dbReference type="Pfam" id="PF02493">
    <property type="entry name" value="MORN"/>
    <property type="match status" value="4"/>
</dbReference>
<dbReference type="EMBL" id="JAACXV010000062">
    <property type="protein sequence ID" value="KAF7285010.1"/>
    <property type="molecule type" value="Genomic_DNA"/>
</dbReference>
<organism evidence="4 5">
    <name type="scientific">Rhynchophorus ferrugineus</name>
    <name type="common">Red palm weevil</name>
    <name type="synonym">Curculio ferrugineus</name>
    <dbReference type="NCBI Taxonomy" id="354439"/>
    <lineage>
        <taxon>Eukaryota</taxon>
        <taxon>Metazoa</taxon>
        <taxon>Ecdysozoa</taxon>
        <taxon>Arthropoda</taxon>
        <taxon>Hexapoda</taxon>
        <taxon>Insecta</taxon>
        <taxon>Pterygota</taxon>
        <taxon>Neoptera</taxon>
        <taxon>Endopterygota</taxon>
        <taxon>Coleoptera</taxon>
        <taxon>Polyphaga</taxon>
        <taxon>Cucujiformia</taxon>
        <taxon>Curculionidae</taxon>
        <taxon>Dryophthorinae</taxon>
        <taxon>Rhynchophorus</taxon>
    </lineage>
</organism>
<evidence type="ECO:0000313" key="5">
    <source>
        <dbReference type="Proteomes" id="UP000625711"/>
    </source>
</evidence>
<dbReference type="PANTHER" id="PTHR46614:SF1">
    <property type="entry name" value="MORN REPEAT-CONTAINING PROTEIN 4"/>
    <property type="match status" value="1"/>
</dbReference>
<keyword evidence="3" id="KW-0966">Cell projection</keyword>
<keyword evidence="5" id="KW-1185">Reference proteome</keyword>
<keyword evidence="2" id="KW-0677">Repeat</keyword>
<accession>A0A834IW90</accession>
<dbReference type="Gene3D" id="2.20.110.10">
    <property type="entry name" value="Histone H3 K4-specific methyltransferase SET7/9 N-terminal domain"/>
    <property type="match status" value="2"/>
</dbReference>
<dbReference type="GO" id="GO:0048678">
    <property type="term" value="P:response to axon injury"/>
    <property type="evidence" value="ECO:0007669"/>
    <property type="project" value="TreeGrafter"/>
</dbReference>
<evidence type="ECO:0008006" key="6">
    <source>
        <dbReference type="Google" id="ProtNLM"/>
    </source>
</evidence>
<evidence type="ECO:0000256" key="1">
    <source>
        <dbReference type="ARBA" id="ARBA00004316"/>
    </source>
</evidence>
<comment type="caution">
    <text evidence="4">The sequence shown here is derived from an EMBL/GenBank/DDBJ whole genome shotgun (WGS) entry which is preliminary data.</text>
</comment>
<proteinExistence type="predicted"/>